<dbReference type="EMBL" id="JACBKZ010000002">
    <property type="protein sequence ID" value="KAF5956551.1"/>
    <property type="molecule type" value="Genomic_DNA"/>
</dbReference>
<dbReference type="Proteomes" id="UP000593564">
    <property type="component" value="Unassembled WGS sequence"/>
</dbReference>
<evidence type="ECO:0000313" key="4">
    <source>
        <dbReference type="Proteomes" id="UP000593564"/>
    </source>
</evidence>
<name>A0A7J7HWC9_CAMSI</name>
<dbReference type="InterPro" id="IPR021109">
    <property type="entry name" value="Peptidase_aspartic_dom_sf"/>
</dbReference>
<sequence>MLFYDYIVSYKIYHLVIALLSLSNTGGSTMTTTTTITKPPRFVTLDEGTTSVPNMMIGCGHENKFAFPPSGYSGVLGLGPHHLSLWSHLSSNCNFISTVTQF</sequence>
<dbReference type="InterPro" id="IPR032861">
    <property type="entry name" value="TAXi_N"/>
</dbReference>
<evidence type="ECO:0000259" key="2">
    <source>
        <dbReference type="Pfam" id="PF14543"/>
    </source>
</evidence>
<dbReference type="Pfam" id="PF14543">
    <property type="entry name" value="TAXi_N"/>
    <property type="match status" value="1"/>
</dbReference>
<keyword evidence="4" id="KW-1185">Reference proteome</keyword>
<comment type="similarity">
    <text evidence="1">Belongs to the peptidase A1 family.</text>
</comment>
<gene>
    <name evidence="3" type="ORF">HYC85_003776</name>
</gene>
<proteinExistence type="inferred from homology"/>
<evidence type="ECO:0000256" key="1">
    <source>
        <dbReference type="ARBA" id="ARBA00007447"/>
    </source>
</evidence>
<dbReference type="AlphaFoldDB" id="A0A7J7HWC9"/>
<accession>A0A7J7HWC9</accession>
<comment type="caution">
    <text evidence="3">The sequence shown here is derived from an EMBL/GenBank/DDBJ whole genome shotgun (WGS) entry which is preliminary data.</text>
</comment>
<reference evidence="4" key="1">
    <citation type="journal article" date="2020" name="Nat. Commun.">
        <title>Genome assembly of wild tea tree DASZ reveals pedigree and selection history of tea varieties.</title>
        <authorList>
            <person name="Zhang W."/>
            <person name="Zhang Y."/>
            <person name="Qiu H."/>
            <person name="Guo Y."/>
            <person name="Wan H."/>
            <person name="Zhang X."/>
            <person name="Scossa F."/>
            <person name="Alseekh S."/>
            <person name="Zhang Q."/>
            <person name="Wang P."/>
            <person name="Xu L."/>
            <person name="Schmidt M.H."/>
            <person name="Jia X."/>
            <person name="Li D."/>
            <person name="Zhu A."/>
            <person name="Guo F."/>
            <person name="Chen W."/>
            <person name="Ni D."/>
            <person name="Usadel B."/>
            <person name="Fernie A.R."/>
            <person name="Wen W."/>
        </authorList>
    </citation>
    <scope>NUCLEOTIDE SEQUENCE [LARGE SCALE GENOMIC DNA]</scope>
    <source>
        <strain evidence="4">cv. G240</strain>
    </source>
</reference>
<feature type="domain" description="Xylanase inhibitor N-terminal" evidence="2">
    <location>
        <begin position="30"/>
        <end position="95"/>
    </location>
</feature>
<dbReference type="SUPFAM" id="SSF50630">
    <property type="entry name" value="Acid proteases"/>
    <property type="match status" value="1"/>
</dbReference>
<dbReference type="Gene3D" id="2.40.70.10">
    <property type="entry name" value="Acid Proteases"/>
    <property type="match status" value="1"/>
</dbReference>
<protein>
    <recommendedName>
        <fullName evidence="2">Xylanase inhibitor N-terminal domain-containing protein</fullName>
    </recommendedName>
</protein>
<organism evidence="3 4">
    <name type="scientific">Camellia sinensis</name>
    <name type="common">Tea plant</name>
    <name type="synonym">Thea sinensis</name>
    <dbReference type="NCBI Taxonomy" id="4442"/>
    <lineage>
        <taxon>Eukaryota</taxon>
        <taxon>Viridiplantae</taxon>
        <taxon>Streptophyta</taxon>
        <taxon>Embryophyta</taxon>
        <taxon>Tracheophyta</taxon>
        <taxon>Spermatophyta</taxon>
        <taxon>Magnoliopsida</taxon>
        <taxon>eudicotyledons</taxon>
        <taxon>Gunneridae</taxon>
        <taxon>Pentapetalae</taxon>
        <taxon>asterids</taxon>
        <taxon>Ericales</taxon>
        <taxon>Theaceae</taxon>
        <taxon>Camellia</taxon>
    </lineage>
</organism>
<reference evidence="3 4" key="2">
    <citation type="submission" date="2020-07" db="EMBL/GenBank/DDBJ databases">
        <title>Genome assembly of wild tea tree DASZ reveals pedigree and selection history of tea varieties.</title>
        <authorList>
            <person name="Zhang W."/>
        </authorList>
    </citation>
    <scope>NUCLEOTIDE SEQUENCE [LARGE SCALE GENOMIC DNA]</scope>
    <source>
        <strain evidence="4">cv. G240</strain>
        <tissue evidence="3">Leaf</tissue>
    </source>
</reference>
<evidence type="ECO:0000313" key="3">
    <source>
        <dbReference type="EMBL" id="KAF5956551.1"/>
    </source>
</evidence>